<name>A0A8T7M4P9_9CHLR</name>
<dbReference type="EMBL" id="JACATZ010000001">
    <property type="protein sequence ID" value="NWJ46992.1"/>
    <property type="molecule type" value="Genomic_DNA"/>
</dbReference>
<keyword evidence="4" id="KW-1185">Reference proteome</keyword>
<dbReference type="AlphaFoldDB" id="A0A8T7M4P9"/>
<keyword evidence="2" id="KW-0614">Plasmid</keyword>
<dbReference type="EMBL" id="CP128401">
    <property type="protein sequence ID" value="WJW70013.1"/>
    <property type="molecule type" value="Genomic_DNA"/>
</dbReference>
<reference evidence="2" key="2">
    <citation type="journal article" date="2024" name="Nature">
        <title>Anoxygenic phototroph of the Chloroflexota uses a type I reaction centre.</title>
        <authorList>
            <person name="Tsuji J.M."/>
            <person name="Shaw N.A."/>
            <person name="Nagashima S."/>
            <person name="Venkiteswaran J.J."/>
            <person name="Schiff S.L."/>
            <person name="Watanabe T."/>
            <person name="Fukui M."/>
            <person name="Hanada S."/>
            <person name="Tank M."/>
            <person name="Neufeld J.D."/>
        </authorList>
    </citation>
    <scope>NUCLEOTIDE SEQUENCE</scope>
    <source>
        <strain evidence="2">L227-S17</strain>
        <plasmid evidence="2 4">unnamed1</plasmid>
    </source>
</reference>
<gene>
    <name evidence="1" type="ORF">HXX08_14110</name>
    <name evidence="2" type="ORF">OZ401_004815</name>
</gene>
<evidence type="ECO:0000313" key="4">
    <source>
        <dbReference type="Proteomes" id="UP001431572"/>
    </source>
</evidence>
<geneLocation type="plasmid" evidence="2 4">
    <name>unnamed1</name>
</geneLocation>
<evidence type="ECO:0000313" key="1">
    <source>
        <dbReference type="EMBL" id="NWJ46992.1"/>
    </source>
</evidence>
<protein>
    <submittedName>
        <fullName evidence="1">Uncharacterized protein</fullName>
    </submittedName>
</protein>
<accession>A0A8T7M4P9</accession>
<dbReference type="Proteomes" id="UP000521676">
    <property type="component" value="Unassembled WGS sequence"/>
</dbReference>
<evidence type="ECO:0000313" key="3">
    <source>
        <dbReference type="Proteomes" id="UP000521676"/>
    </source>
</evidence>
<dbReference type="Proteomes" id="UP001431572">
    <property type="component" value="Plasmid unnamed1"/>
</dbReference>
<organism evidence="1 3">
    <name type="scientific">Candidatus Chlorohelix allophototropha</name>
    <dbReference type="NCBI Taxonomy" id="3003348"/>
    <lineage>
        <taxon>Bacteria</taxon>
        <taxon>Bacillati</taxon>
        <taxon>Chloroflexota</taxon>
        <taxon>Chloroflexia</taxon>
        <taxon>Candidatus Chloroheliales</taxon>
        <taxon>Candidatus Chloroheliaceae</taxon>
        <taxon>Candidatus Chlorohelix</taxon>
    </lineage>
</organism>
<proteinExistence type="predicted"/>
<dbReference type="RefSeq" id="WP_341471898.1">
    <property type="nucleotide sequence ID" value="NZ_CP128401.1"/>
</dbReference>
<sequence length="102" mass="11941">MDTIMISIDSVKERFYQQWDNNKELGPACSATLFQLVNQDEVDNIDLFCYYLFGRTMSSQNVNEAWETVKPEVEKCIENMRNNGIPEAEEALKYYRSVVKED</sequence>
<reference evidence="1 3" key="1">
    <citation type="submission" date="2020-06" db="EMBL/GenBank/DDBJ databases">
        <title>Anoxygenic phototrophic Chloroflexota member uses a Type I reaction center.</title>
        <authorList>
            <person name="Tsuji J.M."/>
            <person name="Shaw N.A."/>
            <person name="Nagashima S."/>
            <person name="Venkiteswaran J."/>
            <person name="Schiff S.L."/>
            <person name="Hanada S."/>
            <person name="Tank M."/>
            <person name="Neufeld J.D."/>
        </authorList>
    </citation>
    <scope>NUCLEOTIDE SEQUENCE [LARGE SCALE GENOMIC DNA]</scope>
    <source>
        <strain evidence="1">L227-S17</strain>
    </source>
</reference>
<evidence type="ECO:0000313" key="2">
    <source>
        <dbReference type="EMBL" id="WJW70013.1"/>
    </source>
</evidence>